<keyword evidence="1" id="KW-0472">Membrane</keyword>
<keyword evidence="1" id="KW-0812">Transmembrane</keyword>
<dbReference type="InterPro" id="IPR011256">
    <property type="entry name" value="Reg_factor_effector_dom_sf"/>
</dbReference>
<dbReference type="Gene3D" id="3.20.80.10">
    <property type="entry name" value="Regulatory factor, effector binding domain"/>
    <property type="match status" value="1"/>
</dbReference>
<comment type="caution">
    <text evidence="2">The sequence shown here is derived from an EMBL/GenBank/DDBJ whole genome shotgun (WGS) entry which is preliminary data.</text>
</comment>
<feature type="transmembrane region" description="Helical" evidence="1">
    <location>
        <begin position="6"/>
        <end position="24"/>
    </location>
</feature>
<dbReference type="SUPFAM" id="SSF55136">
    <property type="entry name" value="Probable bacterial effector-binding domain"/>
    <property type="match status" value="1"/>
</dbReference>
<evidence type="ECO:0000313" key="2">
    <source>
        <dbReference type="EMBL" id="MFH6767796.1"/>
    </source>
</evidence>
<evidence type="ECO:0000256" key="1">
    <source>
        <dbReference type="SAM" id="Phobius"/>
    </source>
</evidence>
<reference evidence="2 3" key="1">
    <citation type="submission" date="2024-02" db="EMBL/GenBank/DDBJ databases">
        <title>A Gaetbulibacter species isolated from tidal flats and genomic insights of their niches.</title>
        <authorList>
            <person name="Ye Y."/>
        </authorList>
    </citation>
    <scope>NUCLEOTIDE SEQUENCE [LARGE SCALE GENOMIC DNA]</scope>
    <source>
        <strain evidence="2 3">KEM-8</strain>
    </source>
</reference>
<protein>
    <submittedName>
        <fullName evidence="2">GyrI-like domain-containing protein</fullName>
    </submittedName>
</protein>
<name>A0ABW7MLV4_9FLAO</name>
<keyword evidence="1" id="KW-1133">Transmembrane helix</keyword>
<dbReference type="EMBL" id="JBAWKC010000001">
    <property type="protein sequence ID" value="MFH6767796.1"/>
    <property type="molecule type" value="Genomic_DNA"/>
</dbReference>
<accession>A0ABW7MLV4</accession>
<gene>
    <name evidence="2" type="ORF">V8G56_03530</name>
</gene>
<organism evidence="2 3">
    <name type="scientific">Gaetbulibacter aquiaggeris</name>
    <dbReference type="NCBI Taxonomy" id="1735373"/>
    <lineage>
        <taxon>Bacteria</taxon>
        <taxon>Pseudomonadati</taxon>
        <taxon>Bacteroidota</taxon>
        <taxon>Flavobacteriia</taxon>
        <taxon>Flavobacteriales</taxon>
        <taxon>Flavobacteriaceae</taxon>
        <taxon>Gaetbulibacter</taxon>
    </lineage>
</organism>
<dbReference type="Proteomes" id="UP001610104">
    <property type="component" value="Unassembled WGS sequence"/>
</dbReference>
<evidence type="ECO:0000313" key="3">
    <source>
        <dbReference type="Proteomes" id="UP001610104"/>
    </source>
</evidence>
<proteinExistence type="predicted"/>
<dbReference type="RefSeq" id="WP_395437077.1">
    <property type="nucleotide sequence ID" value="NZ_JBAWKC010000001.1"/>
</dbReference>
<keyword evidence="3" id="KW-1185">Reference proteome</keyword>
<sequence>MQLKKTKYIIVLVLSGGLIWYLLIKPHDYIVRFKAETSPGTLFRGLEEWNIINQKTDSFNYVLNDKKPFESFEETVEANKLKLQLDWKIEALDDTISEVKVGITEKGRSIYNRLTAPFIKTPFRKKSIDLIQDYRKWIDYQLKNKFKVKIYGLDTIPELSYAYINLKHVKMEDKAKEMMNSNSFFMNFLNEHNLKKGEYPFVMVNNWDLNNNQIDFKFCFPINERDSLPLNEEIKYGKIKKSKLALKAIYNGNYVTSDRGWFGLYEYAKRHDISINNRPIEFFYTNPFYGGDELQWVTEIYMPIN</sequence>